<dbReference type="GO" id="GO:0050085">
    <property type="term" value="F:mannitol 2-dehydrogenase (NADP+) activity"/>
    <property type="evidence" value="ECO:0007669"/>
    <property type="project" value="UniProtKB-EC"/>
</dbReference>
<evidence type="ECO:0000256" key="1">
    <source>
        <dbReference type="ARBA" id="ARBA00006484"/>
    </source>
</evidence>
<name>A0AB34L2T4_9PEZI</name>
<organism evidence="8 9">
    <name type="scientific">Cladosporium halotolerans</name>
    <dbReference type="NCBI Taxonomy" id="1052096"/>
    <lineage>
        <taxon>Eukaryota</taxon>
        <taxon>Fungi</taxon>
        <taxon>Dikarya</taxon>
        <taxon>Ascomycota</taxon>
        <taxon>Pezizomycotina</taxon>
        <taxon>Dothideomycetes</taxon>
        <taxon>Dothideomycetidae</taxon>
        <taxon>Cladosporiales</taxon>
        <taxon>Cladosporiaceae</taxon>
        <taxon>Cladosporium</taxon>
    </lineage>
</organism>
<accession>A0AB34L2T4</accession>
<dbReference type="SUPFAM" id="SSF51735">
    <property type="entry name" value="NAD(P)-binding Rossmann-fold domains"/>
    <property type="match status" value="1"/>
</dbReference>
<feature type="compositionally biased region" description="Basic and acidic residues" evidence="7">
    <location>
        <begin position="41"/>
        <end position="56"/>
    </location>
</feature>
<dbReference type="PRINTS" id="PR00081">
    <property type="entry name" value="GDHRDH"/>
</dbReference>
<sequence>MFRTSIIRQATRAAVRPSTSTLTARTSPLTRTRTFTNLTPLHDKVSPDDPKDETRHDKFTTAATVDTGHEGTASRTDDSFRYEHPDDESELPASKPVQGRGRHLRTLASFSLEDKVGVVTGGARGLGLVMSQAMVVSGADVAIVDMNKEEGEKQAAALVEEFKRENPGARDVPKVTAHYADVSSPDSVQHALDEIIAAHGKIDNLVTSAGFTENFPAVEYPYDRVQKLWGVNVDGTWLFATGVARHLMERRQPGSIVMIGSMSGAIVNVPQPQAPYNAAKAAVRHLASSLAVEWAHAGVRVNCISPGYMLTALTKKILDDNPELAEKWISLIPAGKMGRPEDLMGAVTFLLSDASGYMTGSELRVDGGYTCT</sequence>
<evidence type="ECO:0000256" key="7">
    <source>
        <dbReference type="SAM" id="MobiDB-lite"/>
    </source>
</evidence>
<dbReference type="Pfam" id="PF13561">
    <property type="entry name" value="adh_short_C2"/>
    <property type="match status" value="1"/>
</dbReference>
<feature type="compositionally biased region" description="Basic and acidic residues" evidence="7">
    <location>
        <begin position="75"/>
        <end position="84"/>
    </location>
</feature>
<dbReference type="Gene3D" id="3.40.50.720">
    <property type="entry name" value="NAD(P)-binding Rossmann-like Domain"/>
    <property type="match status" value="1"/>
</dbReference>
<comment type="similarity">
    <text evidence="1">Belongs to the short-chain dehydrogenases/reductases (SDR) family.</text>
</comment>
<dbReference type="EMBL" id="JAAQHG020000003">
    <property type="protein sequence ID" value="KAL1589911.1"/>
    <property type="molecule type" value="Genomic_DNA"/>
</dbReference>
<keyword evidence="9" id="KW-1185">Reference proteome</keyword>
<feature type="region of interest" description="Disordered" evidence="7">
    <location>
        <begin position="1"/>
        <end position="25"/>
    </location>
</feature>
<dbReference type="GeneID" id="96002545"/>
<dbReference type="PROSITE" id="PS00061">
    <property type="entry name" value="ADH_SHORT"/>
    <property type="match status" value="1"/>
</dbReference>
<keyword evidence="2" id="KW-0521">NADP</keyword>
<dbReference type="InterPro" id="IPR036291">
    <property type="entry name" value="NAD(P)-bd_dom_sf"/>
</dbReference>
<evidence type="ECO:0000256" key="5">
    <source>
        <dbReference type="ARBA" id="ARBA00066645"/>
    </source>
</evidence>
<dbReference type="InterPro" id="IPR002347">
    <property type="entry name" value="SDR_fam"/>
</dbReference>
<dbReference type="GO" id="GO:0019594">
    <property type="term" value="P:mannitol metabolic process"/>
    <property type="evidence" value="ECO:0007669"/>
    <property type="project" value="UniProtKB-ARBA"/>
</dbReference>
<protein>
    <recommendedName>
        <fullName evidence="6">NADP-dependent mannitol dehydrogenase</fullName>
        <ecNumber evidence="5">1.1.1.138</ecNumber>
    </recommendedName>
</protein>
<gene>
    <name evidence="8" type="ORF">WHR41_01101</name>
</gene>
<dbReference type="PRINTS" id="PR00080">
    <property type="entry name" value="SDRFAMILY"/>
</dbReference>
<dbReference type="PANTHER" id="PTHR43008:SF14">
    <property type="entry name" value="DEHYDROGENASE ARBD, PUTATIVE-RELATED"/>
    <property type="match status" value="1"/>
</dbReference>
<keyword evidence="3" id="KW-0560">Oxidoreductase</keyword>
<evidence type="ECO:0000256" key="2">
    <source>
        <dbReference type="ARBA" id="ARBA00022857"/>
    </source>
</evidence>
<evidence type="ECO:0000256" key="6">
    <source>
        <dbReference type="ARBA" id="ARBA00069279"/>
    </source>
</evidence>
<dbReference type="EC" id="1.1.1.138" evidence="5"/>
<dbReference type="PANTHER" id="PTHR43008">
    <property type="entry name" value="BENZIL REDUCTASE"/>
    <property type="match status" value="1"/>
</dbReference>
<evidence type="ECO:0000256" key="3">
    <source>
        <dbReference type="ARBA" id="ARBA00023002"/>
    </source>
</evidence>
<dbReference type="RefSeq" id="XP_069233016.1">
    <property type="nucleotide sequence ID" value="XM_069369707.1"/>
</dbReference>
<evidence type="ECO:0000313" key="9">
    <source>
        <dbReference type="Proteomes" id="UP000803884"/>
    </source>
</evidence>
<dbReference type="InterPro" id="IPR020904">
    <property type="entry name" value="Sc_DH/Rdtase_CS"/>
</dbReference>
<comment type="caution">
    <text evidence="8">The sequence shown here is derived from an EMBL/GenBank/DDBJ whole genome shotgun (WGS) entry which is preliminary data.</text>
</comment>
<reference evidence="8 9" key="1">
    <citation type="journal article" date="2020" name="Microbiol. Resour. Announc.">
        <title>Draft Genome Sequence of a Cladosporium Species Isolated from the Mesophotic Ascidian Didemnum maculosum.</title>
        <authorList>
            <person name="Gioti A."/>
            <person name="Siaperas R."/>
            <person name="Nikolaivits E."/>
            <person name="Le Goff G."/>
            <person name="Ouazzani J."/>
            <person name="Kotoulas G."/>
            <person name="Topakas E."/>
        </authorList>
    </citation>
    <scope>NUCLEOTIDE SEQUENCE [LARGE SCALE GENOMIC DNA]</scope>
    <source>
        <strain evidence="8 9">TM138-S3</strain>
    </source>
</reference>
<feature type="region of interest" description="Disordered" evidence="7">
    <location>
        <begin position="65"/>
        <end position="100"/>
    </location>
</feature>
<dbReference type="FunFam" id="3.40.50.720:FF:000090">
    <property type="entry name" value="NADP-dependent mannitol dehydrogenase"/>
    <property type="match status" value="1"/>
</dbReference>
<feature type="region of interest" description="Disordered" evidence="7">
    <location>
        <begin position="37"/>
        <end position="56"/>
    </location>
</feature>
<comment type="catalytic activity">
    <reaction evidence="4">
        <text>D-mannitol + NADP(+) = D-fructose + NADPH + H(+)</text>
        <dbReference type="Rhea" id="RHEA:16765"/>
        <dbReference type="ChEBI" id="CHEBI:15378"/>
        <dbReference type="ChEBI" id="CHEBI:16899"/>
        <dbReference type="ChEBI" id="CHEBI:37721"/>
        <dbReference type="ChEBI" id="CHEBI:57783"/>
        <dbReference type="ChEBI" id="CHEBI:58349"/>
        <dbReference type="EC" id="1.1.1.138"/>
    </reaction>
    <physiologicalReaction direction="left-to-right" evidence="4">
        <dbReference type="Rhea" id="RHEA:16766"/>
    </physiologicalReaction>
    <physiologicalReaction direction="right-to-left" evidence="4">
        <dbReference type="Rhea" id="RHEA:16767"/>
    </physiologicalReaction>
</comment>
<dbReference type="GO" id="GO:0050664">
    <property type="term" value="F:oxidoreductase activity, acting on NAD(P)H, oxygen as acceptor"/>
    <property type="evidence" value="ECO:0007669"/>
    <property type="project" value="TreeGrafter"/>
</dbReference>
<evidence type="ECO:0000256" key="4">
    <source>
        <dbReference type="ARBA" id="ARBA00051683"/>
    </source>
</evidence>
<proteinExistence type="inferred from homology"/>
<dbReference type="AlphaFoldDB" id="A0AB34L2T4"/>
<dbReference type="Proteomes" id="UP000803884">
    <property type="component" value="Unassembled WGS sequence"/>
</dbReference>
<evidence type="ECO:0000313" key="8">
    <source>
        <dbReference type="EMBL" id="KAL1589911.1"/>
    </source>
</evidence>